<dbReference type="GO" id="GO:0046521">
    <property type="term" value="P:sphingoid catabolic process"/>
    <property type="evidence" value="ECO:0007669"/>
    <property type="project" value="TreeGrafter"/>
</dbReference>
<feature type="transmembrane region" description="Helical" evidence="1">
    <location>
        <begin position="141"/>
        <end position="160"/>
    </location>
</feature>
<feature type="transmembrane region" description="Helical" evidence="1">
    <location>
        <begin position="21"/>
        <end position="44"/>
    </location>
</feature>
<gene>
    <name evidence="2" type="ORF">SG35_015880</name>
</gene>
<accession>A0AAF0C0G3</accession>
<dbReference type="PANTHER" id="PTHR28026:SF9">
    <property type="entry name" value="2-HYDROXY-PALMITIC ACID DIOXYGENASE MPO1"/>
    <property type="match status" value="1"/>
</dbReference>
<protein>
    <submittedName>
        <fullName evidence="2">DUF962 domain-containing protein</fullName>
    </submittedName>
</protein>
<reference evidence="2 3" key="1">
    <citation type="journal article" date="2015" name="Genome Announc.">
        <title>Draft Genome Sequences of Marine Isolates of Thalassomonas viridans and Thalassomonas actiniarum.</title>
        <authorList>
            <person name="Olonade I."/>
            <person name="van Zyl L.J."/>
            <person name="Trindade M."/>
        </authorList>
    </citation>
    <scope>NUCLEOTIDE SEQUENCE [LARGE SCALE GENOMIC DNA]</scope>
    <source>
        <strain evidence="2 3">A5K-106</strain>
    </source>
</reference>
<keyword evidence="1" id="KW-0812">Transmembrane</keyword>
<keyword evidence="1" id="KW-0472">Membrane</keyword>
<reference evidence="2 3" key="2">
    <citation type="journal article" date="2022" name="Mar. Drugs">
        <title>Bioassay-Guided Fractionation Leads to the Detection of Cholic Acid Generated by the Rare Thalassomonas sp.</title>
        <authorList>
            <person name="Pheiffer F."/>
            <person name="Schneider Y.K."/>
            <person name="Hansen E.H."/>
            <person name="Andersen J.H."/>
            <person name="Isaksson J."/>
            <person name="Busche T."/>
            <person name="R C."/>
            <person name="Kalinowski J."/>
            <person name="Zyl L.V."/>
            <person name="Trindade M."/>
        </authorList>
    </citation>
    <scope>NUCLEOTIDE SEQUENCE [LARGE SCALE GENOMIC DNA]</scope>
    <source>
        <strain evidence="2 3">A5K-106</strain>
    </source>
</reference>
<feature type="transmembrane region" description="Helical" evidence="1">
    <location>
        <begin position="64"/>
        <end position="97"/>
    </location>
</feature>
<dbReference type="InterPro" id="IPR009305">
    <property type="entry name" value="Mpo1-like"/>
</dbReference>
<dbReference type="KEGG" id="tact:SG35_015880"/>
<evidence type="ECO:0000313" key="2">
    <source>
        <dbReference type="EMBL" id="WDD96847.1"/>
    </source>
</evidence>
<sequence length="184" mass="20689">MKTITEQLANYKSVHLNRNNIITHFIGIPLIIFSIALVLSTVTFEMSLDAMSLPDFINGSYRFTLALIIAAVVMVYYFILHIPLALMILACFFPVFYGAHQVAQGEGSYMLAGIIFFVGWVFQFIGHGFEKAKPAFIDDLNQLLIGPLFLIAEIYFTLGLNKAMAKDIHDQALEKRHLLEQAKA</sequence>
<dbReference type="Proteomes" id="UP000032568">
    <property type="component" value="Chromosome"/>
</dbReference>
<dbReference type="GO" id="GO:0016020">
    <property type="term" value="C:membrane"/>
    <property type="evidence" value="ECO:0007669"/>
    <property type="project" value="GOC"/>
</dbReference>
<dbReference type="RefSeq" id="WP_044834810.1">
    <property type="nucleotide sequence ID" value="NZ_CP059735.1"/>
</dbReference>
<proteinExistence type="predicted"/>
<dbReference type="PANTHER" id="PTHR28026">
    <property type="entry name" value="DUF962 DOMAIN PROTEIN (AFU_ORTHOLOGUE AFUA_8G05310)"/>
    <property type="match status" value="1"/>
</dbReference>
<keyword evidence="3" id="KW-1185">Reference proteome</keyword>
<dbReference type="EMBL" id="CP059735">
    <property type="protein sequence ID" value="WDD96847.1"/>
    <property type="molecule type" value="Genomic_DNA"/>
</dbReference>
<feature type="transmembrane region" description="Helical" evidence="1">
    <location>
        <begin position="109"/>
        <end position="129"/>
    </location>
</feature>
<name>A0AAF0C0G3_9GAMM</name>
<evidence type="ECO:0000256" key="1">
    <source>
        <dbReference type="SAM" id="Phobius"/>
    </source>
</evidence>
<organism evidence="2 3">
    <name type="scientific">Thalassomonas actiniarum</name>
    <dbReference type="NCBI Taxonomy" id="485447"/>
    <lineage>
        <taxon>Bacteria</taxon>
        <taxon>Pseudomonadati</taxon>
        <taxon>Pseudomonadota</taxon>
        <taxon>Gammaproteobacteria</taxon>
        <taxon>Alteromonadales</taxon>
        <taxon>Colwelliaceae</taxon>
        <taxon>Thalassomonas</taxon>
    </lineage>
</organism>
<evidence type="ECO:0000313" key="3">
    <source>
        <dbReference type="Proteomes" id="UP000032568"/>
    </source>
</evidence>
<keyword evidence="1" id="KW-1133">Transmembrane helix</keyword>
<dbReference type="AlphaFoldDB" id="A0AAF0C0G3"/>
<dbReference type="Pfam" id="PF06127">
    <property type="entry name" value="Mpo1-like"/>
    <property type="match status" value="1"/>
</dbReference>